<proteinExistence type="predicted"/>
<dbReference type="EMBL" id="KL142396">
    <property type="protein sequence ID" value="KDR70687.1"/>
    <property type="molecule type" value="Genomic_DNA"/>
</dbReference>
<feature type="transmembrane region" description="Helical" evidence="1">
    <location>
        <begin position="12"/>
        <end position="37"/>
    </location>
</feature>
<keyword evidence="1" id="KW-0472">Membrane</keyword>
<dbReference type="HOGENOM" id="CLU_2097053_0_0_1"/>
<gene>
    <name evidence="2" type="ORF">GALMADRAFT_881154</name>
</gene>
<keyword evidence="1" id="KW-0812">Transmembrane</keyword>
<keyword evidence="3" id="KW-1185">Reference proteome</keyword>
<evidence type="ECO:0000313" key="2">
    <source>
        <dbReference type="EMBL" id="KDR70687.1"/>
    </source>
</evidence>
<dbReference type="Proteomes" id="UP000027222">
    <property type="component" value="Unassembled WGS sequence"/>
</dbReference>
<keyword evidence="1" id="KW-1133">Transmembrane helix</keyword>
<evidence type="ECO:0000256" key="1">
    <source>
        <dbReference type="SAM" id="Phobius"/>
    </source>
</evidence>
<organism evidence="2 3">
    <name type="scientific">Galerina marginata (strain CBS 339.88)</name>
    <dbReference type="NCBI Taxonomy" id="685588"/>
    <lineage>
        <taxon>Eukaryota</taxon>
        <taxon>Fungi</taxon>
        <taxon>Dikarya</taxon>
        <taxon>Basidiomycota</taxon>
        <taxon>Agaricomycotina</taxon>
        <taxon>Agaricomycetes</taxon>
        <taxon>Agaricomycetidae</taxon>
        <taxon>Agaricales</taxon>
        <taxon>Agaricineae</taxon>
        <taxon>Strophariaceae</taxon>
        <taxon>Galerina</taxon>
    </lineage>
</organism>
<sequence length="116" mass="12518">MTTDPRDTSSSIAAGIGAAGLAFVAYASTIVTCFLLGSWGSMYQQGQCVGEVKCFTAHLAGLLHPGSPLLHQLPAETLPSERRPTALRLARGLTTWQHIVRRPFPSLNLIKRCSIR</sequence>
<reference evidence="3" key="1">
    <citation type="journal article" date="2014" name="Proc. Natl. Acad. Sci. U.S.A.">
        <title>Extensive sampling of basidiomycete genomes demonstrates inadequacy of the white-rot/brown-rot paradigm for wood decay fungi.</title>
        <authorList>
            <person name="Riley R."/>
            <person name="Salamov A.A."/>
            <person name="Brown D.W."/>
            <person name="Nagy L.G."/>
            <person name="Floudas D."/>
            <person name="Held B.W."/>
            <person name="Levasseur A."/>
            <person name="Lombard V."/>
            <person name="Morin E."/>
            <person name="Otillar R."/>
            <person name="Lindquist E.A."/>
            <person name="Sun H."/>
            <person name="LaButti K.M."/>
            <person name="Schmutz J."/>
            <person name="Jabbour D."/>
            <person name="Luo H."/>
            <person name="Baker S.E."/>
            <person name="Pisabarro A.G."/>
            <person name="Walton J.D."/>
            <person name="Blanchette R.A."/>
            <person name="Henrissat B."/>
            <person name="Martin F."/>
            <person name="Cullen D."/>
            <person name="Hibbett D.S."/>
            <person name="Grigoriev I.V."/>
        </authorList>
    </citation>
    <scope>NUCLEOTIDE SEQUENCE [LARGE SCALE GENOMIC DNA]</scope>
    <source>
        <strain evidence="3">CBS 339.88</strain>
    </source>
</reference>
<protein>
    <submittedName>
        <fullName evidence="2">Uncharacterized protein</fullName>
    </submittedName>
</protein>
<name>A0A067SKY3_GALM3</name>
<evidence type="ECO:0000313" key="3">
    <source>
        <dbReference type="Proteomes" id="UP000027222"/>
    </source>
</evidence>
<dbReference type="AlphaFoldDB" id="A0A067SKY3"/>
<accession>A0A067SKY3</accession>